<proteinExistence type="predicted"/>
<gene>
    <name evidence="1" type="primary">jg14470</name>
    <name evidence="1" type="ORF">PAEG_LOCUS19118</name>
</gene>
<accession>A0A8S4RVY9</accession>
<keyword evidence="2" id="KW-1185">Reference proteome</keyword>
<reference evidence="1" key="1">
    <citation type="submission" date="2022-03" db="EMBL/GenBank/DDBJ databases">
        <authorList>
            <person name="Lindestad O."/>
        </authorList>
    </citation>
    <scope>NUCLEOTIDE SEQUENCE</scope>
</reference>
<name>A0A8S4RVY9_9NEOP</name>
<comment type="caution">
    <text evidence="1">The sequence shown here is derived from an EMBL/GenBank/DDBJ whole genome shotgun (WGS) entry which is preliminary data.</text>
</comment>
<evidence type="ECO:0000313" key="2">
    <source>
        <dbReference type="Proteomes" id="UP000838756"/>
    </source>
</evidence>
<dbReference type="Proteomes" id="UP000838756">
    <property type="component" value="Unassembled WGS sequence"/>
</dbReference>
<sequence length="100" mass="11281">MLSKSALNDDNERDIGAMLRATVLQEGTTNNLFFVDEAIKISLASTLKENIVWKPACPRVLHNVLKKCVVYTKPHWAILVDYGLFSLWEEAMSCSWPVKG</sequence>
<dbReference type="EMBL" id="CAKXAJ010025707">
    <property type="protein sequence ID" value="CAH2242900.1"/>
    <property type="molecule type" value="Genomic_DNA"/>
</dbReference>
<dbReference type="AlphaFoldDB" id="A0A8S4RVY9"/>
<protein>
    <submittedName>
        <fullName evidence="1">Jg14470 protein</fullName>
    </submittedName>
</protein>
<organism evidence="1 2">
    <name type="scientific">Pararge aegeria aegeria</name>
    <dbReference type="NCBI Taxonomy" id="348720"/>
    <lineage>
        <taxon>Eukaryota</taxon>
        <taxon>Metazoa</taxon>
        <taxon>Ecdysozoa</taxon>
        <taxon>Arthropoda</taxon>
        <taxon>Hexapoda</taxon>
        <taxon>Insecta</taxon>
        <taxon>Pterygota</taxon>
        <taxon>Neoptera</taxon>
        <taxon>Endopterygota</taxon>
        <taxon>Lepidoptera</taxon>
        <taxon>Glossata</taxon>
        <taxon>Ditrysia</taxon>
        <taxon>Papilionoidea</taxon>
        <taxon>Nymphalidae</taxon>
        <taxon>Satyrinae</taxon>
        <taxon>Satyrini</taxon>
        <taxon>Parargina</taxon>
        <taxon>Pararge</taxon>
    </lineage>
</organism>
<evidence type="ECO:0000313" key="1">
    <source>
        <dbReference type="EMBL" id="CAH2242900.1"/>
    </source>
</evidence>